<feature type="signal peptide" evidence="1">
    <location>
        <begin position="1"/>
        <end position="24"/>
    </location>
</feature>
<organism evidence="2 3">
    <name type="scientific">Cohnella hashimotonis</name>
    <dbReference type="NCBI Taxonomy" id="2826895"/>
    <lineage>
        <taxon>Bacteria</taxon>
        <taxon>Bacillati</taxon>
        <taxon>Bacillota</taxon>
        <taxon>Bacilli</taxon>
        <taxon>Bacillales</taxon>
        <taxon>Paenibacillaceae</taxon>
        <taxon>Cohnella</taxon>
    </lineage>
</organism>
<comment type="caution">
    <text evidence="2">The sequence shown here is derived from an EMBL/GenBank/DDBJ whole genome shotgun (WGS) entry which is preliminary data.</text>
</comment>
<proteinExistence type="predicted"/>
<reference evidence="2" key="1">
    <citation type="submission" date="2023-04" db="EMBL/GenBank/DDBJ databases">
        <title>Comparative genomic analysis of Cohnella hashimotonis sp. nov., isolated from the International Space Station.</title>
        <authorList>
            <person name="Venkateswaran K."/>
            <person name="Simpson A."/>
        </authorList>
    </citation>
    <scope>NUCLEOTIDE SEQUENCE</scope>
    <source>
        <strain evidence="2">F6_2S_P_1</strain>
    </source>
</reference>
<keyword evidence="3" id="KW-1185">Reference proteome</keyword>
<dbReference type="Proteomes" id="UP001161691">
    <property type="component" value="Unassembled WGS sequence"/>
</dbReference>
<protein>
    <recommendedName>
        <fullName evidence="4">WxL domain-containing protein</fullName>
    </recommendedName>
</protein>
<name>A0ABT6TR17_9BACL</name>
<accession>A0ABT6TR17</accession>
<dbReference type="EMBL" id="JAGRPV010000001">
    <property type="protein sequence ID" value="MDI4649296.1"/>
    <property type="molecule type" value="Genomic_DNA"/>
</dbReference>
<evidence type="ECO:0000313" key="2">
    <source>
        <dbReference type="EMBL" id="MDI4649296.1"/>
    </source>
</evidence>
<evidence type="ECO:0000313" key="3">
    <source>
        <dbReference type="Proteomes" id="UP001161691"/>
    </source>
</evidence>
<gene>
    <name evidence="2" type="ORF">KB449_30450</name>
</gene>
<evidence type="ECO:0000256" key="1">
    <source>
        <dbReference type="SAM" id="SignalP"/>
    </source>
</evidence>
<dbReference type="RefSeq" id="WP_282911951.1">
    <property type="nucleotide sequence ID" value="NZ_JAGRPV010000001.1"/>
</dbReference>
<evidence type="ECO:0008006" key="4">
    <source>
        <dbReference type="Google" id="ProtNLM"/>
    </source>
</evidence>
<sequence>MPKHMKLVTALSLMLIMLAQPIYAAEKSVKIKVTVVSVKLVENNHVGNEWLTAAKINGKEVSAGSSLTLTLKASETIHLNAYAEEQDKIPEDGEATASVKASSIAKTTNKALSVVVTENRGRYSGETATWKFTFKLQKLS</sequence>
<keyword evidence="1" id="KW-0732">Signal</keyword>
<feature type="chain" id="PRO_5045411976" description="WxL domain-containing protein" evidence="1">
    <location>
        <begin position="25"/>
        <end position="140"/>
    </location>
</feature>